<dbReference type="Pfam" id="PF00625">
    <property type="entry name" value="Guanylate_kin"/>
    <property type="match status" value="1"/>
</dbReference>
<dbReference type="PROSITE" id="PS50052">
    <property type="entry name" value="GUANYLATE_KINASE_2"/>
    <property type="match status" value="1"/>
</dbReference>
<accession>A0ABY5BQE8</accession>
<keyword evidence="4" id="KW-0418">Kinase</keyword>
<reference evidence="7" key="1">
    <citation type="submission" date="2022-05" db="EMBL/GenBank/DDBJ databases">
        <authorList>
            <person name="Oliphant S.A."/>
            <person name="Watson-Haigh N.S."/>
            <person name="Sumby K.M."/>
            <person name="Gardner J.M."/>
            <person name="Jiranek V."/>
        </authorList>
    </citation>
    <scope>NUCLEOTIDE SEQUENCE</scope>
    <source>
        <strain evidence="7">KI16_H9</strain>
    </source>
</reference>
<evidence type="ECO:0000256" key="4">
    <source>
        <dbReference type="ARBA" id="ARBA00022777"/>
    </source>
</evidence>
<dbReference type="CDD" id="cd00071">
    <property type="entry name" value="GMPK"/>
    <property type="match status" value="1"/>
</dbReference>
<evidence type="ECO:0000256" key="5">
    <source>
        <dbReference type="ARBA" id="ARBA00048594"/>
    </source>
</evidence>
<feature type="domain" description="Guanylate kinase-like" evidence="6">
    <location>
        <begin position="10"/>
        <end position="188"/>
    </location>
</feature>
<name>A0ABY5BQE8_9LACO</name>
<comment type="function">
    <text evidence="1">Essential for recycling GMP and indirectly, cGMP.</text>
</comment>
<evidence type="ECO:0000313" key="8">
    <source>
        <dbReference type="Proteomes" id="UP001056707"/>
    </source>
</evidence>
<dbReference type="EMBL" id="CP097116">
    <property type="protein sequence ID" value="USS85699.1"/>
    <property type="molecule type" value="Genomic_DNA"/>
</dbReference>
<dbReference type="Proteomes" id="UP001056707">
    <property type="component" value="Chromosome"/>
</dbReference>
<evidence type="ECO:0000256" key="2">
    <source>
        <dbReference type="ARBA" id="ARBA00005790"/>
    </source>
</evidence>
<protein>
    <submittedName>
        <fullName evidence="7">AAA family ATPase</fullName>
    </submittedName>
</protein>
<organism evidence="7 8">
    <name type="scientific">Fructilactobacillus myrtifloralis</name>
    <dbReference type="NCBI Taxonomy" id="2940301"/>
    <lineage>
        <taxon>Bacteria</taxon>
        <taxon>Bacillati</taxon>
        <taxon>Bacillota</taxon>
        <taxon>Bacilli</taxon>
        <taxon>Lactobacillales</taxon>
        <taxon>Lactobacillaceae</taxon>
        <taxon>Fructilactobacillus</taxon>
    </lineage>
</organism>
<dbReference type="PANTHER" id="PTHR23117">
    <property type="entry name" value="GUANYLATE KINASE-RELATED"/>
    <property type="match status" value="1"/>
</dbReference>
<proteinExistence type="inferred from homology"/>
<dbReference type="InterPro" id="IPR008145">
    <property type="entry name" value="GK/Ca_channel_bsu"/>
</dbReference>
<dbReference type="PANTHER" id="PTHR23117:SF13">
    <property type="entry name" value="GUANYLATE KINASE"/>
    <property type="match status" value="1"/>
</dbReference>
<comment type="similarity">
    <text evidence="2">Belongs to the guanylate kinase family.</text>
</comment>
<comment type="catalytic activity">
    <reaction evidence="5">
        <text>GMP + ATP = GDP + ADP</text>
        <dbReference type="Rhea" id="RHEA:20780"/>
        <dbReference type="ChEBI" id="CHEBI:30616"/>
        <dbReference type="ChEBI" id="CHEBI:58115"/>
        <dbReference type="ChEBI" id="CHEBI:58189"/>
        <dbReference type="ChEBI" id="CHEBI:456216"/>
        <dbReference type="EC" id="2.7.4.8"/>
    </reaction>
</comment>
<sequence length="193" mass="21510">MKRAQSSTERHIIVITGPAGAGKTTVQTYLETTYGIPPIITHTTRAPRAQEQDGVDYYFETPASFAALDLLEAVQYAGNRYGSSWEGLERAWQQHSIASIVLDTKGATTYQQRLGDQAVVIYLAVPDPQQLRERMLKRGDAPAAVQTRLHSAETQRDLALPRALQQTGIYVPNQDWEQTTQKLAQIIEKLSND</sequence>
<dbReference type="InterPro" id="IPR008144">
    <property type="entry name" value="Guanylate_kin-like_dom"/>
</dbReference>
<dbReference type="SUPFAM" id="SSF52540">
    <property type="entry name" value="P-loop containing nucleoside triphosphate hydrolases"/>
    <property type="match status" value="1"/>
</dbReference>
<dbReference type="InterPro" id="IPR027417">
    <property type="entry name" value="P-loop_NTPase"/>
</dbReference>
<evidence type="ECO:0000256" key="1">
    <source>
        <dbReference type="ARBA" id="ARBA00003531"/>
    </source>
</evidence>
<dbReference type="RefSeq" id="WP_252750594.1">
    <property type="nucleotide sequence ID" value="NZ_CP097116.1"/>
</dbReference>
<gene>
    <name evidence="7" type="ORF">M3M35_03445</name>
</gene>
<dbReference type="SMART" id="SM00072">
    <property type="entry name" value="GuKc"/>
    <property type="match status" value="1"/>
</dbReference>
<keyword evidence="3" id="KW-0808">Transferase</keyword>
<keyword evidence="8" id="KW-1185">Reference proteome</keyword>
<evidence type="ECO:0000259" key="6">
    <source>
        <dbReference type="PROSITE" id="PS50052"/>
    </source>
</evidence>
<dbReference type="Gene3D" id="3.40.50.300">
    <property type="entry name" value="P-loop containing nucleotide triphosphate hydrolases"/>
    <property type="match status" value="1"/>
</dbReference>
<evidence type="ECO:0000313" key="7">
    <source>
        <dbReference type="EMBL" id="USS85699.1"/>
    </source>
</evidence>
<evidence type="ECO:0000256" key="3">
    <source>
        <dbReference type="ARBA" id="ARBA00022679"/>
    </source>
</evidence>